<sequence length="183" mass="20840">MIHALRMTIGFKVEGFFADIYESIHPEENQTVDERGEKTQLATNSHKSKLTFIAKCHQPYYGFLTTIARSRRNEGVEEVEGGEGVEGIEGGEGVEDDEGGEEELPQKPVYSKTEPMRNPSTMIRLVSLIPRLQTAVPLPQHNDDTLLSRLNCIFNERLTINFGNEGTTRFECELYLKRECRIY</sequence>
<dbReference type="EMBL" id="JPKZ01001580">
    <property type="protein sequence ID" value="KHN81146.1"/>
    <property type="molecule type" value="Genomic_DNA"/>
</dbReference>
<reference evidence="2 3" key="1">
    <citation type="submission" date="2014-11" db="EMBL/GenBank/DDBJ databases">
        <title>Genetic blueprint of the zoonotic pathogen Toxocara canis.</title>
        <authorList>
            <person name="Zhu X.-Q."/>
            <person name="Korhonen P.K."/>
            <person name="Cai H."/>
            <person name="Young N.D."/>
            <person name="Nejsum P."/>
            <person name="von Samson-Himmelstjerna G."/>
            <person name="Boag P.R."/>
            <person name="Tan P."/>
            <person name="Li Q."/>
            <person name="Min J."/>
            <person name="Yang Y."/>
            <person name="Wang X."/>
            <person name="Fang X."/>
            <person name="Hall R.S."/>
            <person name="Hofmann A."/>
            <person name="Sternberg P.W."/>
            <person name="Jex A.R."/>
            <person name="Gasser R.B."/>
        </authorList>
    </citation>
    <scope>NUCLEOTIDE SEQUENCE [LARGE SCALE GENOMIC DNA]</scope>
    <source>
        <strain evidence="2">PN_DK_2014</strain>
    </source>
</reference>
<name>A0A0B2VCB1_TOXCA</name>
<proteinExistence type="predicted"/>
<evidence type="ECO:0000256" key="1">
    <source>
        <dbReference type="SAM" id="MobiDB-lite"/>
    </source>
</evidence>
<keyword evidence="3" id="KW-1185">Reference proteome</keyword>
<accession>A0A0B2VCB1</accession>
<feature type="region of interest" description="Disordered" evidence="1">
    <location>
        <begin position="75"/>
        <end position="116"/>
    </location>
</feature>
<evidence type="ECO:0000313" key="2">
    <source>
        <dbReference type="EMBL" id="KHN81146.1"/>
    </source>
</evidence>
<dbReference type="AlphaFoldDB" id="A0A0B2VCB1"/>
<evidence type="ECO:0000313" key="3">
    <source>
        <dbReference type="Proteomes" id="UP000031036"/>
    </source>
</evidence>
<protein>
    <submittedName>
        <fullName evidence="2">Uncharacterized protein</fullName>
    </submittedName>
</protein>
<dbReference type="Proteomes" id="UP000031036">
    <property type="component" value="Unassembled WGS sequence"/>
</dbReference>
<feature type="compositionally biased region" description="Acidic residues" evidence="1">
    <location>
        <begin position="92"/>
        <end position="103"/>
    </location>
</feature>
<gene>
    <name evidence="2" type="ORF">Tcan_09025</name>
</gene>
<comment type="caution">
    <text evidence="2">The sequence shown here is derived from an EMBL/GenBank/DDBJ whole genome shotgun (WGS) entry which is preliminary data.</text>
</comment>
<organism evidence="2 3">
    <name type="scientific">Toxocara canis</name>
    <name type="common">Canine roundworm</name>
    <dbReference type="NCBI Taxonomy" id="6265"/>
    <lineage>
        <taxon>Eukaryota</taxon>
        <taxon>Metazoa</taxon>
        <taxon>Ecdysozoa</taxon>
        <taxon>Nematoda</taxon>
        <taxon>Chromadorea</taxon>
        <taxon>Rhabditida</taxon>
        <taxon>Spirurina</taxon>
        <taxon>Ascaridomorpha</taxon>
        <taxon>Ascaridoidea</taxon>
        <taxon>Toxocaridae</taxon>
        <taxon>Toxocara</taxon>
    </lineage>
</organism>